<dbReference type="STRING" id="1109443.G4TEV3"/>
<evidence type="ECO:0000313" key="17">
    <source>
        <dbReference type="Proteomes" id="UP000007148"/>
    </source>
</evidence>
<evidence type="ECO:0000256" key="12">
    <source>
        <dbReference type="ARBA" id="ARBA00031017"/>
    </source>
</evidence>
<name>G4TEV3_SERID</name>
<evidence type="ECO:0000313" key="16">
    <source>
        <dbReference type="EMBL" id="CCA69843.1"/>
    </source>
</evidence>
<evidence type="ECO:0000256" key="1">
    <source>
        <dbReference type="ARBA" id="ARBA00004141"/>
    </source>
</evidence>
<dbReference type="CDD" id="cd02520">
    <property type="entry name" value="Glucosylceramide_synthase"/>
    <property type="match status" value="1"/>
</dbReference>
<comment type="pathway">
    <text evidence="2">Lipid metabolism; sphingolipid metabolism.</text>
</comment>
<keyword evidence="9 15" id="KW-0812">Transmembrane</keyword>
<keyword evidence="17" id="KW-1185">Reference proteome</keyword>
<reference evidence="16 17" key="1">
    <citation type="journal article" date="2011" name="PLoS Pathog.">
        <title>Endophytic Life Strategies Decoded by Genome and Transcriptome Analyses of the Mutualistic Root Symbiont Piriformospora indica.</title>
        <authorList>
            <person name="Zuccaro A."/>
            <person name="Lahrmann U."/>
            <person name="Guldener U."/>
            <person name="Langen G."/>
            <person name="Pfiffi S."/>
            <person name="Biedenkopf D."/>
            <person name="Wong P."/>
            <person name="Samans B."/>
            <person name="Grimm C."/>
            <person name="Basiewicz M."/>
            <person name="Murat C."/>
            <person name="Martin F."/>
            <person name="Kogel K.H."/>
        </authorList>
    </citation>
    <scope>NUCLEOTIDE SEQUENCE [LARGE SCALE GENOMIC DNA]</scope>
    <source>
        <strain evidence="16 17">DSM 11827</strain>
    </source>
</reference>
<dbReference type="eggNOG" id="KOG2547">
    <property type="taxonomic scope" value="Eukaryota"/>
</dbReference>
<dbReference type="HOGENOM" id="CLU_030898_1_0_1"/>
<feature type="transmembrane region" description="Helical" evidence="15">
    <location>
        <begin position="6"/>
        <end position="25"/>
    </location>
</feature>
<evidence type="ECO:0000256" key="6">
    <source>
        <dbReference type="ARBA" id="ARBA00019988"/>
    </source>
</evidence>
<dbReference type="Pfam" id="PF13506">
    <property type="entry name" value="Glyco_transf_21"/>
    <property type="match status" value="1"/>
</dbReference>
<dbReference type="UniPathway" id="UPA00222"/>
<proteinExistence type="inferred from homology"/>
<evidence type="ECO:0000256" key="4">
    <source>
        <dbReference type="ARBA" id="ARBA00006739"/>
    </source>
</evidence>
<dbReference type="Gene3D" id="3.90.550.10">
    <property type="entry name" value="Spore Coat Polysaccharide Biosynthesis Protein SpsA, Chain A"/>
    <property type="match status" value="1"/>
</dbReference>
<dbReference type="InterPro" id="IPR025993">
    <property type="entry name" value="Ceramide_glucosylTrfase"/>
</dbReference>
<dbReference type="EMBL" id="CAFZ01000065">
    <property type="protein sequence ID" value="CCA69843.1"/>
    <property type="molecule type" value="Genomic_DNA"/>
</dbReference>
<dbReference type="GO" id="GO:0008120">
    <property type="term" value="F:ceramide glucosyltransferase activity"/>
    <property type="evidence" value="ECO:0007669"/>
    <property type="project" value="UniProtKB-EC"/>
</dbReference>
<dbReference type="GO" id="GO:0016020">
    <property type="term" value="C:membrane"/>
    <property type="evidence" value="ECO:0007669"/>
    <property type="project" value="UniProtKB-SubCell"/>
</dbReference>
<protein>
    <recommendedName>
        <fullName evidence="6">Ceramide glucosyltransferase</fullName>
        <ecNumber evidence="5">2.4.1.80</ecNumber>
    </recommendedName>
    <alternativeName>
        <fullName evidence="13">Glucosylceramide synthase</fullName>
    </alternativeName>
    <alternativeName>
        <fullName evidence="14">UDP-glucose ceramide glucosyltransferase</fullName>
    </alternativeName>
    <alternativeName>
        <fullName evidence="12">UDP-glucose:N-acylsphingosine D-glucosyltransferase</fullName>
    </alternativeName>
</protein>
<keyword evidence="8 16" id="KW-0808">Transferase</keyword>
<feature type="transmembrane region" description="Helical" evidence="15">
    <location>
        <begin position="341"/>
        <end position="359"/>
    </location>
</feature>
<sequence>MWKTLVASIFLGWYFILLAIGLLGWREARKRYFRRNNALTSYSPRARPLEGVSILRPLKGLDPNMYENLETTFKQDYPTYEIIFAVADDDDPCLDIVRMLLDKYPHVDARVTIGEEIVGVNPKINNLMQAYRTAKYDILWVIDSNVSVVPQTLSRSVSALTASPTIGLVHHVPYATASIRDAKFGTHLERAFLNTNHAKMYIALNVLAIDSCVMGKSNLYRRSHVDQISGLGVPLSKQNMSPPPDGPVRGLASMGKYAAEDAKIGHSIWHELGLEHCLDVDVAQNVLGPMTLRGYIERRARWIRVRKAQVLAATILEPLTESVLAGLLACLALHYFTGADVVIMFVIHWCIFLAIDLDVRYHLTGTHFTSNAELGEFILAWMAREILAFPIWAYAIWGSRIVWRGVTYRMLRGGVVERPDRATRHSQDFADGRMQEPLLDNHDH</sequence>
<dbReference type="SUPFAM" id="SSF53448">
    <property type="entry name" value="Nucleotide-diphospho-sugar transferases"/>
    <property type="match status" value="1"/>
</dbReference>
<keyword evidence="10 15" id="KW-1133">Transmembrane helix</keyword>
<dbReference type="OMA" id="IVWIIDC"/>
<evidence type="ECO:0000256" key="11">
    <source>
        <dbReference type="ARBA" id="ARBA00023136"/>
    </source>
</evidence>
<comment type="similarity">
    <text evidence="4">Belongs to the glycosyltransferase 2 family.</text>
</comment>
<accession>G4TEV3</accession>
<dbReference type="InterPro" id="IPR029044">
    <property type="entry name" value="Nucleotide-diphossugar_trans"/>
</dbReference>
<evidence type="ECO:0000256" key="2">
    <source>
        <dbReference type="ARBA" id="ARBA00004760"/>
    </source>
</evidence>
<keyword evidence="7" id="KW-0328">Glycosyltransferase</keyword>
<dbReference type="AlphaFoldDB" id="G4TEV3"/>
<evidence type="ECO:0000256" key="15">
    <source>
        <dbReference type="SAM" id="Phobius"/>
    </source>
</evidence>
<evidence type="ECO:0000256" key="7">
    <source>
        <dbReference type="ARBA" id="ARBA00022676"/>
    </source>
</evidence>
<dbReference type="PANTHER" id="PTHR12726:SF0">
    <property type="entry name" value="CERAMIDE GLUCOSYLTRANSFERASE"/>
    <property type="match status" value="1"/>
</dbReference>
<evidence type="ECO:0000256" key="10">
    <source>
        <dbReference type="ARBA" id="ARBA00022989"/>
    </source>
</evidence>
<evidence type="ECO:0000256" key="13">
    <source>
        <dbReference type="ARBA" id="ARBA00031543"/>
    </source>
</evidence>
<dbReference type="EC" id="2.4.1.80" evidence="5"/>
<evidence type="ECO:0000256" key="14">
    <source>
        <dbReference type="ARBA" id="ARBA00032575"/>
    </source>
</evidence>
<evidence type="ECO:0000256" key="3">
    <source>
        <dbReference type="ARBA" id="ARBA00004991"/>
    </source>
</evidence>
<dbReference type="InParanoid" id="G4TEV3"/>
<evidence type="ECO:0000256" key="5">
    <source>
        <dbReference type="ARBA" id="ARBA00012699"/>
    </source>
</evidence>
<dbReference type="GO" id="GO:0006679">
    <property type="term" value="P:glucosylceramide biosynthetic process"/>
    <property type="evidence" value="ECO:0007669"/>
    <property type="project" value="TreeGrafter"/>
</dbReference>
<dbReference type="PANTHER" id="PTHR12726">
    <property type="entry name" value="CERAMIDE GLUCOSYLTRANSFERASE"/>
    <property type="match status" value="1"/>
</dbReference>
<gene>
    <name evidence="16" type="ORF">PIIN_03783</name>
</gene>
<comment type="pathway">
    <text evidence="3">Sphingolipid metabolism.</text>
</comment>
<evidence type="ECO:0000256" key="9">
    <source>
        <dbReference type="ARBA" id="ARBA00022692"/>
    </source>
</evidence>
<dbReference type="Proteomes" id="UP000007148">
    <property type="component" value="Unassembled WGS sequence"/>
</dbReference>
<comment type="caution">
    <text evidence="16">The sequence shown here is derived from an EMBL/GenBank/DDBJ whole genome shotgun (WGS) entry which is preliminary data.</text>
</comment>
<evidence type="ECO:0000256" key="8">
    <source>
        <dbReference type="ARBA" id="ARBA00022679"/>
    </source>
</evidence>
<dbReference type="OrthoDB" id="1483400at2759"/>
<comment type="subcellular location">
    <subcellularLocation>
        <location evidence="1">Membrane</location>
        <topology evidence="1">Multi-pass membrane protein</topology>
    </subcellularLocation>
</comment>
<organism evidence="16 17">
    <name type="scientific">Serendipita indica (strain DSM 11827)</name>
    <name type="common">Root endophyte fungus</name>
    <name type="synonym">Piriformospora indica</name>
    <dbReference type="NCBI Taxonomy" id="1109443"/>
    <lineage>
        <taxon>Eukaryota</taxon>
        <taxon>Fungi</taxon>
        <taxon>Dikarya</taxon>
        <taxon>Basidiomycota</taxon>
        <taxon>Agaricomycotina</taxon>
        <taxon>Agaricomycetes</taxon>
        <taxon>Sebacinales</taxon>
        <taxon>Serendipitaceae</taxon>
        <taxon>Serendipita</taxon>
    </lineage>
</organism>
<keyword evidence="11 15" id="KW-0472">Membrane</keyword>